<organism evidence="1 2">
    <name type="scientific">Camellia lanceoleosa</name>
    <dbReference type="NCBI Taxonomy" id="1840588"/>
    <lineage>
        <taxon>Eukaryota</taxon>
        <taxon>Viridiplantae</taxon>
        <taxon>Streptophyta</taxon>
        <taxon>Embryophyta</taxon>
        <taxon>Tracheophyta</taxon>
        <taxon>Spermatophyta</taxon>
        <taxon>Magnoliopsida</taxon>
        <taxon>eudicotyledons</taxon>
        <taxon>Gunneridae</taxon>
        <taxon>Pentapetalae</taxon>
        <taxon>asterids</taxon>
        <taxon>Ericales</taxon>
        <taxon>Theaceae</taxon>
        <taxon>Camellia</taxon>
    </lineage>
</organism>
<dbReference type="Proteomes" id="UP001060215">
    <property type="component" value="Chromosome 2"/>
</dbReference>
<reference evidence="1 2" key="1">
    <citation type="journal article" date="2022" name="Plant J.">
        <title>Chromosome-level genome of Camellia lanceoleosa provides a valuable resource for understanding genome evolution and self-incompatibility.</title>
        <authorList>
            <person name="Gong W."/>
            <person name="Xiao S."/>
            <person name="Wang L."/>
            <person name="Liao Z."/>
            <person name="Chang Y."/>
            <person name="Mo W."/>
            <person name="Hu G."/>
            <person name="Li W."/>
            <person name="Zhao G."/>
            <person name="Zhu H."/>
            <person name="Hu X."/>
            <person name="Ji K."/>
            <person name="Xiang X."/>
            <person name="Song Q."/>
            <person name="Yuan D."/>
            <person name="Jin S."/>
            <person name="Zhang L."/>
        </authorList>
    </citation>
    <scope>NUCLEOTIDE SEQUENCE [LARGE SCALE GENOMIC DNA]</scope>
    <source>
        <strain evidence="1">SQ_2022a</strain>
    </source>
</reference>
<proteinExistence type="predicted"/>
<evidence type="ECO:0000313" key="2">
    <source>
        <dbReference type="Proteomes" id="UP001060215"/>
    </source>
</evidence>
<sequence length="494" mass="55384">MAEIISSSSSPLLFFEGATPTIQQRLQFIMQSRSEWWVYAIFWQASGDNNDRILLSWCDGHFRGHDQLKPGFDMKRKKVARGIQSLVNGGDATDPEWFYMVSVTKSFAHGDDIVGQSFSSGAYVWLTGDHEMQFYDCERAKEAHGHGIQTMVCISISNGVIELGSSEIIEEDRGLLQLTKSLFGSDSEDITMVSKQPGGHVGQILFPPNRNLSLLDFGVPKESYEERNKKEMTIVTGQSSSESGASDLQGTFYSNSTLMNIRSKKREMKTMICLETPPVNHVQAERQRRERLNNRFYALRSVVPNVSRMDKASLLADAVSYIKELKAKVEELEVKHRVESQSHKAKVCITDLYNSHRSTFSSSPLCSYATFNVADAEVEVKMLGTEAMIQVRCVDVNYPCARLMDTLRGLDFGVIHASASKVKELILQDVVVTVPNGTSVESLRIAILSSRFGLVRFSSCTRNRLIIRIIGGQLGRRLVVRLFDWSVHCIHLGC</sequence>
<protein>
    <submittedName>
        <fullName evidence="1">Transcription factor bHLH14</fullName>
    </submittedName>
</protein>
<keyword evidence="2" id="KW-1185">Reference proteome</keyword>
<name>A0ACC0I144_9ERIC</name>
<gene>
    <name evidence="1" type="ORF">LOK49_LG04G02805</name>
</gene>
<comment type="caution">
    <text evidence="1">The sequence shown here is derived from an EMBL/GenBank/DDBJ whole genome shotgun (WGS) entry which is preliminary data.</text>
</comment>
<accession>A0ACC0I144</accession>
<dbReference type="EMBL" id="CM045759">
    <property type="protein sequence ID" value="KAI8018435.1"/>
    <property type="molecule type" value="Genomic_DNA"/>
</dbReference>
<evidence type="ECO:0000313" key="1">
    <source>
        <dbReference type="EMBL" id="KAI8018435.1"/>
    </source>
</evidence>